<sequence length="231" mass="24060">MTSFALFPILSSLLVPTPLSAASVLGLSSPPIHLVIAVDMTGSSKNPAFQYAPQARLIAQNVLLNQVKSGDSVTLLQVCSGVKTIADFQYQGANGARMPKSDILRYSNALTAPCKGRGSAITAGFSAATSAGQRIKDAKTVVVYFTDGAVLDDPQRSTLPSVFSKLLGRSTATVFIAGLSPEADATGSSIRDSFTAQLGKSANDKRVILAGAYDLANVYPSFAAAVKADRR</sequence>
<protein>
    <submittedName>
        <fullName evidence="2">VWA domain-containing protein</fullName>
    </submittedName>
</protein>
<dbReference type="OrthoDB" id="66071at2"/>
<dbReference type="EMBL" id="VKDB01000002">
    <property type="protein sequence ID" value="TSA87575.1"/>
    <property type="molecule type" value="Genomic_DNA"/>
</dbReference>
<evidence type="ECO:0000256" key="1">
    <source>
        <dbReference type="SAM" id="SignalP"/>
    </source>
</evidence>
<dbReference type="AlphaFoldDB" id="A0A553V543"/>
<dbReference type="InterPro" id="IPR036465">
    <property type="entry name" value="vWFA_dom_sf"/>
</dbReference>
<keyword evidence="1" id="KW-0732">Signal</keyword>
<accession>A0A553V543</accession>
<reference evidence="2 3" key="1">
    <citation type="submission" date="2019-07" db="EMBL/GenBank/DDBJ databases">
        <title>Deinococcus detaillus sp. nov., isolated from humus soil in Antarctica.</title>
        <authorList>
            <person name="Zhang K."/>
        </authorList>
    </citation>
    <scope>NUCLEOTIDE SEQUENCE [LARGE SCALE GENOMIC DNA]</scope>
    <source>
        <strain evidence="2 3">H1</strain>
    </source>
</reference>
<evidence type="ECO:0000313" key="3">
    <source>
        <dbReference type="Proteomes" id="UP000316092"/>
    </source>
</evidence>
<feature type="signal peptide" evidence="1">
    <location>
        <begin position="1"/>
        <end position="21"/>
    </location>
</feature>
<gene>
    <name evidence="2" type="ORF">FNU79_03605</name>
</gene>
<keyword evidence="3" id="KW-1185">Reference proteome</keyword>
<feature type="chain" id="PRO_5021854241" evidence="1">
    <location>
        <begin position="22"/>
        <end position="231"/>
    </location>
</feature>
<evidence type="ECO:0000313" key="2">
    <source>
        <dbReference type="EMBL" id="TSA87575.1"/>
    </source>
</evidence>
<proteinExistence type="predicted"/>
<dbReference type="RefSeq" id="WP_143719532.1">
    <property type="nucleotide sequence ID" value="NZ_VKDB01000002.1"/>
</dbReference>
<dbReference type="SUPFAM" id="SSF53300">
    <property type="entry name" value="vWA-like"/>
    <property type="match status" value="1"/>
</dbReference>
<dbReference type="Proteomes" id="UP000316092">
    <property type="component" value="Unassembled WGS sequence"/>
</dbReference>
<comment type="caution">
    <text evidence="2">The sequence shown here is derived from an EMBL/GenBank/DDBJ whole genome shotgun (WGS) entry which is preliminary data.</text>
</comment>
<dbReference type="Gene3D" id="3.40.50.410">
    <property type="entry name" value="von Willebrand factor, type A domain"/>
    <property type="match status" value="1"/>
</dbReference>
<name>A0A553V543_9DEIO</name>
<organism evidence="2 3">
    <name type="scientific">Deinococcus detaillensis</name>
    <dbReference type="NCBI Taxonomy" id="2592048"/>
    <lineage>
        <taxon>Bacteria</taxon>
        <taxon>Thermotogati</taxon>
        <taxon>Deinococcota</taxon>
        <taxon>Deinococci</taxon>
        <taxon>Deinococcales</taxon>
        <taxon>Deinococcaceae</taxon>
        <taxon>Deinococcus</taxon>
    </lineage>
</organism>